<dbReference type="InterPro" id="IPR036291">
    <property type="entry name" value="NAD(P)-bd_dom_sf"/>
</dbReference>
<protein>
    <submittedName>
        <fullName evidence="4">NAD-binding protein</fullName>
    </submittedName>
</protein>
<dbReference type="KEGG" id="manq:L1994_00160"/>
<keyword evidence="2" id="KW-0472">Membrane</keyword>
<reference evidence="4" key="1">
    <citation type="submission" date="2022-01" db="EMBL/GenBank/DDBJ databases">
        <title>Complete genome of Methanomicrobium antiquum DSM 21220.</title>
        <authorList>
            <person name="Chen S.-C."/>
            <person name="You Y.-T."/>
            <person name="Zhou Y.-Z."/>
            <person name="Lai M.-C."/>
        </authorList>
    </citation>
    <scope>NUCLEOTIDE SEQUENCE</scope>
    <source>
        <strain evidence="4">DSM 21220</strain>
    </source>
</reference>
<organism evidence="4 5">
    <name type="scientific">Methanomicrobium antiquum</name>
    <dbReference type="NCBI Taxonomy" id="487686"/>
    <lineage>
        <taxon>Archaea</taxon>
        <taxon>Methanobacteriati</taxon>
        <taxon>Methanobacteriota</taxon>
        <taxon>Stenosarchaea group</taxon>
        <taxon>Methanomicrobia</taxon>
        <taxon>Methanomicrobiales</taxon>
        <taxon>Methanomicrobiaceae</taxon>
        <taxon>Methanomicrobium</taxon>
    </lineage>
</organism>
<feature type="region of interest" description="Disordered" evidence="1">
    <location>
        <begin position="297"/>
        <end position="323"/>
    </location>
</feature>
<dbReference type="Pfam" id="PF02080">
    <property type="entry name" value="TrkA_C"/>
    <property type="match status" value="1"/>
</dbReference>
<dbReference type="GO" id="GO:0006813">
    <property type="term" value="P:potassium ion transport"/>
    <property type="evidence" value="ECO:0007669"/>
    <property type="project" value="InterPro"/>
</dbReference>
<dbReference type="GeneID" id="79948762"/>
<dbReference type="PROSITE" id="PS51201">
    <property type="entry name" value="RCK_N"/>
    <property type="match status" value="1"/>
</dbReference>
<keyword evidence="2" id="KW-0812">Transmembrane</keyword>
<evidence type="ECO:0000256" key="1">
    <source>
        <dbReference type="SAM" id="MobiDB-lite"/>
    </source>
</evidence>
<evidence type="ECO:0000256" key="2">
    <source>
        <dbReference type="SAM" id="Phobius"/>
    </source>
</evidence>
<evidence type="ECO:0000313" key="4">
    <source>
        <dbReference type="EMBL" id="WFN36846.1"/>
    </source>
</evidence>
<dbReference type="SUPFAM" id="SSF81324">
    <property type="entry name" value="Voltage-gated potassium channels"/>
    <property type="match status" value="1"/>
</dbReference>
<evidence type="ECO:0000313" key="5">
    <source>
        <dbReference type="Proteomes" id="UP001218895"/>
    </source>
</evidence>
<feature type="compositionally biased region" description="Low complexity" evidence="1">
    <location>
        <begin position="300"/>
        <end position="317"/>
    </location>
</feature>
<dbReference type="AlphaFoldDB" id="A0AAF0FS08"/>
<dbReference type="SUPFAM" id="SSF51735">
    <property type="entry name" value="NAD(P)-binding Rossmann-fold domains"/>
    <property type="match status" value="2"/>
</dbReference>
<feature type="transmembrane region" description="Helical" evidence="2">
    <location>
        <begin position="81"/>
        <end position="103"/>
    </location>
</feature>
<feature type="transmembrane region" description="Helical" evidence="2">
    <location>
        <begin position="51"/>
        <end position="69"/>
    </location>
</feature>
<dbReference type="PANTHER" id="PTHR43833">
    <property type="entry name" value="POTASSIUM CHANNEL PROTEIN 2-RELATED-RELATED"/>
    <property type="match status" value="1"/>
</dbReference>
<dbReference type="EMBL" id="CP091092">
    <property type="protein sequence ID" value="WFN36846.1"/>
    <property type="molecule type" value="Genomic_DNA"/>
</dbReference>
<feature type="domain" description="RCK N-terminal" evidence="3">
    <location>
        <begin position="412"/>
        <end position="524"/>
    </location>
</feature>
<evidence type="ECO:0000259" key="3">
    <source>
        <dbReference type="PROSITE" id="PS51201"/>
    </source>
</evidence>
<dbReference type="InterPro" id="IPR006037">
    <property type="entry name" value="RCK_C"/>
</dbReference>
<dbReference type="InterPro" id="IPR003148">
    <property type="entry name" value="RCK_N"/>
</dbReference>
<feature type="transmembrane region" description="Helical" evidence="2">
    <location>
        <begin position="21"/>
        <end position="39"/>
    </location>
</feature>
<keyword evidence="2" id="KW-1133">Transmembrane helix</keyword>
<dbReference type="SUPFAM" id="SSF116726">
    <property type="entry name" value="TrkA C-terminal domain-like"/>
    <property type="match status" value="1"/>
</dbReference>
<dbReference type="RefSeq" id="WP_278099683.1">
    <property type="nucleotide sequence ID" value="NZ_CP091092.1"/>
</dbReference>
<keyword evidence="5" id="KW-1185">Reference proteome</keyword>
<dbReference type="GO" id="GO:0008324">
    <property type="term" value="F:monoatomic cation transmembrane transporter activity"/>
    <property type="evidence" value="ECO:0007669"/>
    <property type="project" value="InterPro"/>
</dbReference>
<dbReference type="Proteomes" id="UP001218895">
    <property type="component" value="Chromosome"/>
</dbReference>
<sequence length="627" mass="70256">MKRSGFLSDLLKYMFQDRITFYIQLLIFQIVVYSLVIHYFIPHLEGCEISWLNSLLFVLQTMTTVGYDLETFFPADNPLTLILIIAIMITGVFTFLLLIPAVLTPHIQDIFRPAPPKSLHRNISGHVIVAGFSEISASLIKSLLLSDLMIVILEENEKTGLLAMEQFKKFKKRVRVISGRYDDDETWQSVNVSSARGVIVCEPDKNDNDKRSASIILGIRKMTDAKITAVIDDIKHKKYFSYAGADNIISPKSIAGMTISRHLLSEPEADIIFDASKNLRNQNYRKINNFVSKTDFKTPDSNSSDSKNLDNNSYSKNLESEHSDFSKKDPLKFIHMMFPEGCPAIGKTLNELELFERYNIEPVFMIDRGVFFTFEEGKDRKIRPSSIVFLIGKKSDITLFQNNVFACVEKRRSLAVMAGYDELGEVIASEFKAAGVKLNIISETENSGSESQFFIKGGFNDESVIRQAGIENAGIFIAGADDDDANIFTTLITRSLNPHIYIISRAEKPGSVEKMYRAGADYVELIPAISGHILAGFILEGIVSVLLDLPSDKKAVKIKNSAKSVMKIRRLESMTGAVIIAVGNDYDSKIRLNSEETIKEGDYIIAFGKLLPLQKLIKILSGDEKLI</sequence>
<dbReference type="InterPro" id="IPR050721">
    <property type="entry name" value="Trk_Ktr_HKT_K-transport"/>
</dbReference>
<dbReference type="Pfam" id="PF02254">
    <property type="entry name" value="TrkA_N"/>
    <property type="match status" value="2"/>
</dbReference>
<gene>
    <name evidence="4" type="ORF">L1994_00160</name>
</gene>
<proteinExistence type="predicted"/>
<dbReference type="Gene3D" id="1.10.287.70">
    <property type="match status" value="1"/>
</dbReference>
<dbReference type="Gene3D" id="3.40.50.720">
    <property type="entry name" value="NAD(P)-binding Rossmann-like Domain"/>
    <property type="match status" value="2"/>
</dbReference>
<dbReference type="PANTHER" id="PTHR43833:SF9">
    <property type="entry name" value="POTASSIUM CHANNEL PROTEIN YUGO-RELATED"/>
    <property type="match status" value="1"/>
</dbReference>
<dbReference type="Gene3D" id="3.30.70.1450">
    <property type="entry name" value="Regulator of K+ conductance, C-terminal domain"/>
    <property type="match status" value="1"/>
</dbReference>
<name>A0AAF0FS08_9EURY</name>
<dbReference type="InterPro" id="IPR036721">
    <property type="entry name" value="RCK_C_sf"/>
</dbReference>
<accession>A0AAF0FS08</accession>